<evidence type="ECO:0000256" key="5">
    <source>
        <dbReference type="ARBA" id="ARBA00023136"/>
    </source>
</evidence>
<proteinExistence type="inferred from homology"/>
<feature type="domain" description="Cation/H+ exchanger transmembrane" evidence="7">
    <location>
        <begin position="238"/>
        <end position="412"/>
    </location>
</feature>
<gene>
    <name evidence="8" type="primary">RvY_12535</name>
    <name evidence="8" type="synonym">RvY_12535.2</name>
    <name evidence="8" type="ORF">RvY_12535-2</name>
</gene>
<evidence type="ECO:0000256" key="6">
    <source>
        <dbReference type="SAM" id="Phobius"/>
    </source>
</evidence>
<feature type="transmembrane region" description="Helical" evidence="6">
    <location>
        <begin position="307"/>
        <end position="331"/>
    </location>
</feature>
<dbReference type="EMBL" id="BDGG01000007">
    <property type="protein sequence ID" value="GAV01897.1"/>
    <property type="molecule type" value="Genomic_DNA"/>
</dbReference>
<dbReference type="Pfam" id="PF00999">
    <property type="entry name" value="Na_H_Exchanger"/>
    <property type="match status" value="1"/>
</dbReference>
<keyword evidence="5 6" id="KW-0472">Membrane</keyword>
<comment type="similarity">
    <text evidence="2">Belongs to the monovalent cation:proton antiporter 1 (CPA1) transporter (TC 2.A.36) family.</text>
</comment>
<keyword evidence="9" id="KW-1185">Reference proteome</keyword>
<feature type="transmembrane region" description="Helical" evidence="6">
    <location>
        <begin position="249"/>
        <end position="266"/>
    </location>
</feature>
<evidence type="ECO:0000256" key="1">
    <source>
        <dbReference type="ARBA" id="ARBA00004141"/>
    </source>
</evidence>
<accession>A0A1D1VJV8</accession>
<keyword evidence="4 6" id="KW-1133">Transmembrane helix</keyword>
<comment type="subcellular location">
    <subcellularLocation>
        <location evidence="1">Membrane</location>
        <topology evidence="1">Multi-pass membrane protein</topology>
    </subcellularLocation>
</comment>
<comment type="caution">
    <text evidence="8">The sequence shown here is derived from an EMBL/GenBank/DDBJ whole genome shotgun (WGS) entry which is preliminary data.</text>
</comment>
<feature type="transmembrane region" description="Helical" evidence="6">
    <location>
        <begin position="195"/>
        <end position="214"/>
    </location>
</feature>
<dbReference type="GO" id="GO:1902600">
    <property type="term" value="P:proton transmembrane transport"/>
    <property type="evidence" value="ECO:0007669"/>
    <property type="project" value="InterPro"/>
</dbReference>
<dbReference type="PANTHER" id="PTHR31102:SF1">
    <property type="entry name" value="CATION_H+ EXCHANGER DOMAIN-CONTAINING PROTEIN"/>
    <property type="match status" value="1"/>
</dbReference>
<reference evidence="8 9" key="1">
    <citation type="journal article" date="2016" name="Nat. Commun.">
        <title>Extremotolerant tardigrade genome and improved radiotolerance of human cultured cells by tardigrade-unique protein.</title>
        <authorList>
            <person name="Hashimoto T."/>
            <person name="Horikawa D.D."/>
            <person name="Saito Y."/>
            <person name="Kuwahara H."/>
            <person name="Kozuka-Hata H."/>
            <person name="Shin-I T."/>
            <person name="Minakuchi Y."/>
            <person name="Ohishi K."/>
            <person name="Motoyama A."/>
            <person name="Aizu T."/>
            <person name="Enomoto A."/>
            <person name="Kondo K."/>
            <person name="Tanaka S."/>
            <person name="Hara Y."/>
            <person name="Koshikawa S."/>
            <person name="Sagara H."/>
            <person name="Miura T."/>
            <person name="Yokobori S."/>
            <person name="Miyagawa K."/>
            <person name="Suzuki Y."/>
            <person name="Kubo T."/>
            <person name="Oyama M."/>
            <person name="Kohara Y."/>
            <person name="Fujiyama A."/>
            <person name="Arakawa K."/>
            <person name="Katayama T."/>
            <person name="Toyoda A."/>
            <person name="Kunieda T."/>
        </authorList>
    </citation>
    <scope>NUCLEOTIDE SEQUENCE [LARGE SCALE GENOMIC DNA]</scope>
    <source>
        <strain evidence="8 9">YOKOZUNA-1</strain>
    </source>
</reference>
<evidence type="ECO:0000256" key="2">
    <source>
        <dbReference type="ARBA" id="ARBA00007367"/>
    </source>
</evidence>
<dbReference type="AlphaFoldDB" id="A0A1D1VJV8"/>
<dbReference type="PANTHER" id="PTHR31102">
    <property type="match status" value="1"/>
</dbReference>
<dbReference type="Proteomes" id="UP000186922">
    <property type="component" value="Unassembled WGS sequence"/>
</dbReference>
<evidence type="ECO:0000259" key="7">
    <source>
        <dbReference type="Pfam" id="PF00999"/>
    </source>
</evidence>
<dbReference type="InterPro" id="IPR051843">
    <property type="entry name" value="CPA1_transporter"/>
</dbReference>
<feature type="transmembrane region" description="Helical" evidence="6">
    <location>
        <begin position="337"/>
        <end position="362"/>
    </location>
</feature>
<feature type="transmembrane region" description="Helical" evidence="6">
    <location>
        <begin position="226"/>
        <end position="243"/>
    </location>
</feature>
<protein>
    <recommendedName>
        <fullName evidence="7">Cation/H+ exchanger transmembrane domain-containing protein</fullName>
    </recommendedName>
</protein>
<dbReference type="GO" id="GO:0015297">
    <property type="term" value="F:antiporter activity"/>
    <property type="evidence" value="ECO:0007669"/>
    <property type="project" value="InterPro"/>
</dbReference>
<dbReference type="InterPro" id="IPR006153">
    <property type="entry name" value="Cation/H_exchanger_TM"/>
</dbReference>
<evidence type="ECO:0000313" key="8">
    <source>
        <dbReference type="EMBL" id="GAV01897.1"/>
    </source>
</evidence>
<evidence type="ECO:0000256" key="3">
    <source>
        <dbReference type="ARBA" id="ARBA00022692"/>
    </source>
</evidence>
<evidence type="ECO:0000256" key="4">
    <source>
        <dbReference type="ARBA" id="ARBA00022989"/>
    </source>
</evidence>
<dbReference type="Gene3D" id="1.20.1530.20">
    <property type="match status" value="1"/>
</dbReference>
<dbReference type="GO" id="GO:0016020">
    <property type="term" value="C:membrane"/>
    <property type="evidence" value="ECO:0007669"/>
    <property type="project" value="UniProtKB-SubCell"/>
</dbReference>
<keyword evidence="3 6" id="KW-0812">Transmembrane</keyword>
<sequence>MEPAGLDFSSISCAPVLKMSVDHARCQQPVADINPESRCSTISLVPYRHIKLFCTAQPLLVRREVRLTRQTSGCSFLYKLKLYIQEGYRCASKVFLSCPYLLKLVSSLRMVGMSSAFDPPNEKTSLRLGEAVAADDIPAVLPIGPSSQNGRLSRISPALHRLLRPLVKSSYPCPDCSSSTAQRLKYHLLLPPSGIVARLITLLLLATLTWAALWSLFPAEMLRKSSISGLYLLLLAGLVAGWLVERIKLAPLLGMLIVGVLFRNVYPIDFAKHIDRSCSGAIRNIALAIILTRAGLGLEQEAIKKRFWAVMSLAIVPTLSITAFITLVGHYMNGLPWLFSAALGFLISAVSPAVIVPILLVFQEEKLGQEKGLPSLLIAAAIICDVIAICGNSICLGIALSNGIDGGISIIVIVPQVSPMQLAKFVAR</sequence>
<dbReference type="InterPro" id="IPR038770">
    <property type="entry name" value="Na+/solute_symporter_sf"/>
</dbReference>
<organism evidence="8 9">
    <name type="scientific">Ramazzottius varieornatus</name>
    <name type="common">Water bear</name>
    <name type="synonym">Tardigrade</name>
    <dbReference type="NCBI Taxonomy" id="947166"/>
    <lineage>
        <taxon>Eukaryota</taxon>
        <taxon>Metazoa</taxon>
        <taxon>Ecdysozoa</taxon>
        <taxon>Tardigrada</taxon>
        <taxon>Eutardigrada</taxon>
        <taxon>Parachela</taxon>
        <taxon>Hypsibioidea</taxon>
        <taxon>Ramazzottiidae</taxon>
        <taxon>Ramazzottius</taxon>
    </lineage>
</organism>
<dbReference type="OrthoDB" id="423807at2759"/>
<feature type="transmembrane region" description="Helical" evidence="6">
    <location>
        <begin position="374"/>
        <end position="400"/>
    </location>
</feature>
<name>A0A1D1VJV8_RAMVA</name>
<evidence type="ECO:0000313" key="9">
    <source>
        <dbReference type="Proteomes" id="UP000186922"/>
    </source>
</evidence>